<dbReference type="EC" id="2.7.9.6" evidence="5"/>
<dbReference type="Gene3D" id="3.30.470.20">
    <property type="entry name" value="ATP-grasp fold, B domain"/>
    <property type="match status" value="2"/>
</dbReference>
<evidence type="ECO:0000256" key="3">
    <source>
        <dbReference type="ARBA" id="ARBA00051922"/>
    </source>
</evidence>
<accession>A0A562E4A3</accession>
<dbReference type="Proteomes" id="UP000317573">
    <property type="component" value="Unassembled WGS sequence"/>
</dbReference>
<evidence type="ECO:0000256" key="5">
    <source>
        <dbReference type="ARBA" id="ARBA00066332"/>
    </source>
</evidence>
<dbReference type="Pfam" id="PF01326">
    <property type="entry name" value="PPDK_N"/>
    <property type="match status" value="2"/>
</dbReference>
<dbReference type="RefSeq" id="WP_145691921.1">
    <property type="nucleotide sequence ID" value="NZ_VLJT01000020.1"/>
</dbReference>
<feature type="coiled-coil region" evidence="8">
    <location>
        <begin position="591"/>
        <end position="618"/>
    </location>
</feature>
<dbReference type="SUPFAM" id="SSF56059">
    <property type="entry name" value="Glutathione synthetase ATP-binding domain-like"/>
    <property type="match status" value="1"/>
</dbReference>
<dbReference type="PANTHER" id="PTHR43615:SF1">
    <property type="entry name" value="PPDK_N DOMAIN-CONTAINING PROTEIN"/>
    <property type="match status" value="1"/>
</dbReference>
<dbReference type="Gene3D" id="3.50.30.10">
    <property type="entry name" value="Phosphohistidine domain"/>
    <property type="match status" value="1"/>
</dbReference>
<gene>
    <name evidence="11" type="ORF">L618_002200000070</name>
</gene>
<evidence type="ECO:0000256" key="8">
    <source>
        <dbReference type="SAM" id="Coils"/>
    </source>
</evidence>
<dbReference type="AlphaFoldDB" id="A0A562E4A3"/>
<dbReference type="SUPFAM" id="SSF52009">
    <property type="entry name" value="Phosphohistidine domain"/>
    <property type="match status" value="1"/>
</dbReference>
<dbReference type="EMBL" id="VLJT01000020">
    <property type="protein sequence ID" value="TWH16597.1"/>
    <property type="molecule type" value="Genomic_DNA"/>
</dbReference>
<keyword evidence="1" id="KW-0547">Nucleotide-binding</keyword>
<dbReference type="InterPro" id="IPR036637">
    <property type="entry name" value="Phosphohistidine_dom_sf"/>
</dbReference>
<organism evidence="11 12">
    <name type="scientific">Rhodococcus rhodochrous J45</name>
    <dbReference type="NCBI Taxonomy" id="935266"/>
    <lineage>
        <taxon>Bacteria</taxon>
        <taxon>Bacillati</taxon>
        <taxon>Actinomycetota</taxon>
        <taxon>Actinomycetes</taxon>
        <taxon>Mycobacteriales</taxon>
        <taxon>Nocardiaceae</taxon>
        <taxon>Rhodococcus</taxon>
    </lineage>
</organism>
<feature type="domain" description="Pyruvate phosphate dikinase AMP/ATP-binding" evidence="10">
    <location>
        <begin position="234"/>
        <end position="287"/>
    </location>
</feature>
<sequence length="840" mass="91787">MGYVQNFREIDRTAVSIVGGKGASLGELCHLDDVDVPDGFCVTTDAYRTVLSELPRVDDLLERLAKAGPDDIAALSAQIRAEVEEGTIPGDIAEEIAARIRELGEDVPVAVRSSATAEDLPTASFAGQQNSYLDIRGVEDVLRHVRRCWASLFTERAVAYRVNNGFDHRKVHMAVVVQRMVFPQASGVLFTADPVTSDRTVSRVDAVAGLGDDLVSGLVNADAYAVRDGEVVNRTQRQAAPVLSDTHLVELVELGRRIEAHFGRPQDIEWCLADGAFHIVQSRPITTLFPVPEAGDDGNHVYLSVGHQQMMTDPLKPLGISVWQLTSRAPMRHAGGRLFVDVTPMLASPTQGPGIVGMIGRSDPLFGDALRTVLDRGFVPTRPDDPAAARVGLPPAPDEIDPAVVPELVARNEAAITESARRIENETGSALLDFIRADIRELQESLFGPQVGEVLAAGMEAAERLNEVGQEWLREKNVADVVSRSVPYNVTSEMGLALLDVADAARPYPDVVAFLRQVDEQGFDDARFLDTLGAREGGPQVRAAFEDFLGKYGRRCVGEIDITRLRWGERPTMLVPMIVSNLDNFEPGAAAQRFDEGRRQAEEKKRELLERVRGLADGEQKAREIERLVDRVRAFAGYRVYPKYGMIGRYFVYKQALLREAEHLVRVGVVAEKEDIFFLRFDELEDVVRAPRPVGDLVAERKREFASFATLTPPRVLLSTGETLTGAYSRDGLPDGALPGIAVSTGVVEGRARVVTDMDRADLEPGDILVTAFTDPSWTPAFVTVSALVTEVGGVMTHGAVIAREYGLPAVVGVEDATRIIRDGQRIRVHGTEGYVEILA</sequence>
<dbReference type="InterPro" id="IPR008279">
    <property type="entry name" value="PEP-util_enz_mobile_dom"/>
</dbReference>
<dbReference type="GO" id="GO:0016301">
    <property type="term" value="F:kinase activity"/>
    <property type="evidence" value="ECO:0007669"/>
    <property type="project" value="UniProtKB-KW"/>
</dbReference>
<keyword evidence="11" id="KW-0418">Kinase</keyword>
<keyword evidence="11" id="KW-0670">Pyruvate</keyword>
<reference evidence="11 12" key="1">
    <citation type="submission" date="2019-07" db="EMBL/GenBank/DDBJ databases">
        <title>Genome sequencing of lignin-degrading bacterial isolates.</title>
        <authorList>
            <person name="Gladden J."/>
        </authorList>
    </citation>
    <scope>NUCLEOTIDE SEQUENCE [LARGE SCALE GENOMIC DNA]</scope>
    <source>
        <strain evidence="11 12">J45</strain>
    </source>
</reference>
<evidence type="ECO:0000313" key="12">
    <source>
        <dbReference type="Proteomes" id="UP000317573"/>
    </source>
</evidence>
<evidence type="ECO:0000256" key="4">
    <source>
        <dbReference type="ARBA" id="ARBA00061332"/>
    </source>
</evidence>
<dbReference type="Gene3D" id="3.30.1490.20">
    <property type="entry name" value="ATP-grasp fold, A domain"/>
    <property type="match status" value="1"/>
</dbReference>
<comment type="catalytic activity">
    <reaction evidence="3">
        <text>rifampicin + ATP + H2O = 21-phosphorifampicin + AMP + phosphate + 2 H(+)</text>
        <dbReference type="Rhea" id="RHEA:56304"/>
        <dbReference type="ChEBI" id="CHEBI:15377"/>
        <dbReference type="ChEBI" id="CHEBI:15378"/>
        <dbReference type="ChEBI" id="CHEBI:30616"/>
        <dbReference type="ChEBI" id="CHEBI:43474"/>
        <dbReference type="ChEBI" id="CHEBI:71365"/>
        <dbReference type="ChEBI" id="CHEBI:140195"/>
        <dbReference type="ChEBI" id="CHEBI:456215"/>
        <dbReference type="EC" id="2.7.9.6"/>
    </reaction>
    <physiologicalReaction direction="left-to-right" evidence="3">
        <dbReference type="Rhea" id="RHEA:56305"/>
    </physiologicalReaction>
</comment>
<dbReference type="FunFam" id="3.30.1490.20:FF:000010">
    <property type="entry name" value="Phosphoenolpyruvate synthase"/>
    <property type="match status" value="1"/>
</dbReference>
<dbReference type="InterPro" id="IPR013815">
    <property type="entry name" value="ATP_grasp_subdomain_1"/>
</dbReference>
<comment type="caution">
    <text evidence="11">The sequence shown here is derived from an EMBL/GenBank/DDBJ whole genome shotgun (WGS) entry which is preliminary data.</text>
</comment>
<protein>
    <recommendedName>
        <fullName evidence="6">Rifampicin phosphotransferase</fullName>
        <ecNumber evidence="5">2.7.9.6</ecNumber>
    </recommendedName>
    <alternativeName>
        <fullName evidence="7">Rifampin phosphotransferase</fullName>
    </alternativeName>
</protein>
<feature type="domain" description="PEP-utilising enzyme mobile" evidence="9">
    <location>
        <begin position="764"/>
        <end position="834"/>
    </location>
</feature>
<keyword evidence="2" id="KW-0067">ATP-binding</keyword>
<evidence type="ECO:0000259" key="10">
    <source>
        <dbReference type="Pfam" id="PF01326"/>
    </source>
</evidence>
<dbReference type="FunFam" id="3.50.30.10:FF:000007">
    <property type="entry name" value="Phosphoenolpyruvate synthase"/>
    <property type="match status" value="1"/>
</dbReference>
<evidence type="ECO:0000259" key="9">
    <source>
        <dbReference type="Pfam" id="PF00391"/>
    </source>
</evidence>
<evidence type="ECO:0000256" key="2">
    <source>
        <dbReference type="ARBA" id="ARBA00022840"/>
    </source>
</evidence>
<dbReference type="NCBIfam" id="NF004877">
    <property type="entry name" value="PRK06241.1-2"/>
    <property type="match status" value="1"/>
</dbReference>
<dbReference type="InterPro" id="IPR051549">
    <property type="entry name" value="PEP_Utilizing_Enz"/>
</dbReference>
<keyword evidence="11" id="KW-0808">Transferase</keyword>
<evidence type="ECO:0000313" key="11">
    <source>
        <dbReference type="EMBL" id="TWH16597.1"/>
    </source>
</evidence>
<evidence type="ECO:0000256" key="7">
    <source>
        <dbReference type="ARBA" id="ARBA00076136"/>
    </source>
</evidence>
<dbReference type="InterPro" id="IPR002192">
    <property type="entry name" value="PPDK_AMP/ATP-bd"/>
</dbReference>
<dbReference type="GO" id="GO:0005524">
    <property type="term" value="F:ATP binding"/>
    <property type="evidence" value="ECO:0007669"/>
    <property type="project" value="UniProtKB-KW"/>
</dbReference>
<keyword evidence="8" id="KW-0175">Coiled coil</keyword>
<evidence type="ECO:0000256" key="6">
    <source>
        <dbReference type="ARBA" id="ARBA00074400"/>
    </source>
</evidence>
<proteinExistence type="inferred from homology"/>
<dbReference type="Pfam" id="PF00391">
    <property type="entry name" value="PEP-utilizers"/>
    <property type="match status" value="1"/>
</dbReference>
<comment type="similarity">
    <text evidence="4">Belongs to the rifampicin phosphotransferase family.</text>
</comment>
<dbReference type="PANTHER" id="PTHR43615">
    <property type="entry name" value="PHOSPHOENOLPYRUVATE SYNTHASE-RELATED"/>
    <property type="match status" value="1"/>
</dbReference>
<feature type="domain" description="Pyruvate phosphate dikinase AMP/ATP-binding" evidence="10">
    <location>
        <begin position="16"/>
        <end position="228"/>
    </location>
</feature>
<evidence type="ECO:0000256" key="1">
    <source>
        <dbReference type="ARBA" id="ARBA00022741"/>
    </source>
</evidence>
<name>A0A562E4A3_RHORH</name>